<comment type="caution">
    <text evidence="1">The sequence shown here is derived from an EMBL/GenBank/DDBJ whole genome shotgun (WGS) entry which is preliminary data.</text>
</comment>
<gene>
    <name evidence="1" type="ORF">I3842_16G087100</name>
</gene>
<dbReference type="Proteomes" id="UP000811246">
    <property type="component" value="Chromosome 16"/>
</dbReference>
<protein>
    <submittedName>
        <fullName evidence="1">Uncharacterized protein</fullName>
    </submittedName>
</protein>
<accession>A0A922D5Y5</accession>
<sequence>MIYIEILAIFILPSENMFNLHRLVLTDATPAQLRSCTTSGNIWAPDMPNLGSISRAAFEI</sequence>
<evidence type="ECO:0000313" key="2">
    <source>
        <dbReference type="Proteomes" id="UP000811246"/>
    </source>
</evidence>
<name>A0A922D5Y5_CARIL</name>
<dbReference type="AlphaFoldDB" id="A0A922D5Y5"/>
<organism evidence="1 2">
    <name type="scientific">Carya illinoinensis</name>
    <name type="common">Pecan</name>
    <dbReference type="NCBI Taxonomy" id="32201"/>
    <lineage>
        <taxon>Eukaryota</taxon>
        <taxon>Viridiplantae</taxon>
        <taxon>Streptophyta</taxon>
        <taxon>Embryophyta</taxon>
        <taxon>Tracheophyta</taxon>
        <taxon>Spermatophyta</taxon>
        <taxon>Magnoliopsida</taxon>
        <taxon>eudicotyledons</taxon>
        <taxon>Gunneridae</taxon>
        <taxon>Pentapetalae</taxon>
        <taxon>rosids</taxon>
        <taxon>fabids</taxon>
        <taxon>Fagales</taxon>
        <taxon>Juglandaceae</taxon>
        <taxon>Carya</taxon>
    </lineage>
</organism>
<evidence type="ECO:0000313" key="1">
    <source>
        <dbReference type="EMBL" id="KAG6672988.1"/>
    </source>
</evidence>
<reference evidence="1" key="1">
    <citation type="submission" date="2021-01" db="EMBL/GenBank/DDBJ databases">
        <authorList>
            <person name="Lovell J.T."/>
            <person name="Bentley N."/>
            <person name="Bhattarai G."/>
            <person name="Jenkins J.W."/>
            <person name="Sreedasyam A."/>
            <person name="Alarcon Y."/>
            <person name="Bock C."/>
            <person name="Boston L."/>
            <person name="Carlson J."/>
            <person name="Cervantes K."/>
            <person name="Clermont K."/>
            <person name="Krom N."/>
            <person name="Kubenka K."/>
            <person name="Mamidi S."/>
            <person name="Mattison C."/>
            <person name="Monteros M."/>
            <person name="Pisani C."/>
            <person name="Plott C."/>
            <person name="Rajasekar S."/>
            <person name="Rhein H.S."/>
            <person name="Rohla C."/>
            <person name="Song M."/>
            <person name="Hilaire R.S."/>
            <person name="Shu S."/>
            <person name="Wells L."/>
            <person name="Wang X."/>
            <person name="Webber J."/>
            <person name="Heerema R.J."/>
            <person name="Klein P."/>
            <person name="Conner P."/>
            <person name="Grauke L."/>
            <person name="Grimwood J."/>
            <person name="Schmutz J."/>
            <person name="Randall J.J."/>
        </authorList>
    </citation>
    <scope>NUCLEOTIDE SEQUENCE</scope>
    <source>
        <tissue evidence="1">Leaf</tissue>
    </source>
</reference>
<dbReference type="EMBL" id="CM031840">
    <property type="protein sequence ID" value="KAG6672988.1"/>
    <property type="molecule type" value="Genomic_DNA"/>
</dbReference>
<proteinExistence type="predicted"/>